<keyword evidence="3" id="KW-1185">Reference proteome</keyword>
<organism evidence="2 3">
    <name type="scientific">Bryocella elongata</name>
    <dbReference type="NCBI Taxonomy" id="863522"/>
    <lineage>
        <taxon>Bacteria</taxon>
        <taxon>Pseudomonadati</taxon>
        <taxon>Acidobacteriota</taxon>
        <taxon>Terriglobia</taxon>
        <taxon>Terriglobales</taxon>
        <taxon>Acidobacteriaceae</taxon>
        <taxon>Bryocella</taxon>
    </lineage>
</organism>
<evidence type="ECO:0008006" key="4">
    <source>
        <dbReference type="Google" id="ProtNLM"/>
    </source>
</evidence>
<evidence type="ECO:0000256" key="1">
    <source>
        <dbReference type="SAM" id="SignalP"/>
    </source>
</evidence>
<dbReference type="AlphaFoldDB" id="A0A1H6BJX2"/>
<keyword evidence="1" id="KW-0732">Signal</keyword>
<proteinExistence type="predicted"/>
<evidence type="ECO:0000313" key="3">
    <source>
        <dbReference type="Proteomes" id="UP000236728"/>
    </source>
</evidence>
<accession>A0A1H6BJX2</accession>
<protein>
    <recommendedName>
        <fullName evidence="4">Metallothionein</fullName>
    </recommendedName>
</protein>
<sequence>MQRILGSLAVFFLGAVMTVYGVAQGTGCCMGHCGCGENATCTRSGHCDEGCKDKKCCGKTCAKGCCEGMSATKDGAKDAKDCAGMCAQMHGDKAPSAPAKN</sequence>
<feature type="signal peptide" evidence="1">
    <location>
        <begin position="1"/>
        <end position="23"/>
    </location>
</feature>
<evidence type="ECO:0000313" key="2">
    <source>
        <dbReference type="EMBL" id="SEG61039.1"/>
    </source>
</evidence>
<name>A0A1H6BJX2_9BACT</name>
<gene>
    <name evidence="2" type="ORF">SAMN05421819_3775</name>
</gene>
<dbReference type="Proteomes" id="UP000236728">
    <property type="component" value="Unassembled WGS sequence"/>
</dbReference>
<feature type="chain" id="PRO_5009293794" description="Metallothionein" evidence="1">
    <location>
        <begin position="24"/>
        <end position="101"/>
    </location>
</feature>
<dbReference type="RefSeq" id="WP_103934631.1">
    <property type="nucleotide sequence ID" value="NZ_FNVA01000007.1"/>
</dbReference>
<reference evidence="2 3" key="1">
    <citation type="submission" date="2016-10" db="EMBL/GenBank/DDBJ databases">
        <authorList>
            <person name="de Groot N.N."/>
        </authorList>
    </citation>
    <scope>NUCLEOTIDE SEQUENCE [LARGE SCALE GENOMIC DNA]</scope>
    <source>
        <strain evidence="2 3">DSM 22489</strain>
    </source>
</reference>
<dbReference type="EMBL" id="FNVA01000007">
    <property type="protein sequence ID" value="SEG61039.1"/>
    <property type="molecule type" value="Genomic_DNA"/>
</dbReference>